<feature type="compositionally biased region" description="Basic residues" evidence="1">
    <location>
        <begin position="32"/>
        <end position="41"/>
    </location>
</feature>
<feature type="transmembrane region" description="Helical" evidence="2">
    <location>
        <begin position="6"/>
        <end position="31"/>
    </location>
</feature>
<keyword evidence="4" id="KW-1185">Reference proteome</keyword>
<evidence type="ECO:0000313" key="3">
    <source>
        <dbReference type="EMBL" id="GGP82324.1"/>
    </source>
</evidence>
<sequence>MPTRRLTPVTIAVLIGTEVIVLSSFAADGMAAHHHTKIKKRPSVDGGTPAGDVSTPAESSG</sequence>
<evidence type="ECO:0000256" key="1">
    <source>
        <dbReference type="SAM" id="MobiDB-lite"/>
    </source>
</evidence>
<keyword evidence="2" id="KW-0472">Membrane</keyword>
<keyword evidence="2" id="KW-1133">Transmembrane helix</keyword>
<reference evidence="4" key="1">
    <citation type="journal article" date="2019" name="Int. J. Syst. Evol. Microbiol.">
        <title>The Global Catalogue of Microorganisms (GCM) 10K type strain sequencing project: providing services to taxonomists for standard genome sequencing and annotation.</title>
        <authorList>
            <consortium name="The Broad Institute Genomics Platform"/>
            <consortium name="The Broad Institute Genome Sequencing Center for Infectious Disease"/>
            <person name="Wu L."/>
            <person name="Ma J."/>
        </authorList>
    </citation>
    <scope>NUCLEOTIDE SEQUENCE [LARGE SCALE GENOMIC DNA]</scope>
    <source>
        <strain evidence="4">JCM 3115</strain>
    </source>
</reference>
<dbReference type="EMBL" id="BMQJ01000002">
    <property type="protein sequence ID" value="GGP82324.1"/>
    <property type="molecule type" value="Genomic_DNA"/>
</dbReference>
<organism evidence="3 4">
    <name type="scientific">Streptosporangium pseudovulgare</name>
    <dbReference type="NCBI Taxonomy" id="35765"/>
    <lineage>
        <taxon>Bacteria</taxon>
        <taxon>Bacillati</taxon>
        <taxon>Actinomycetota</taxon>
        <taxon>Actinomycetes</taxon>
        <taxon>Streptosporangiales</taxon>
        <taxon>Streptosporangiaceae</taxon>
        <taxon>Streptosporangium</taxon>
    </lineage>
</organism>
<evidence type="ECO:0000313" key="4">
    <source>
        <dbReference type="Proteomes" id="UP000611554"/>
    </source>
</evidence>
<feature type="region of interest" description="Disordered" evidence="1">
    <location>
        <begin position="32"/>
        <end position="61"/>
    </location>
</feature>
<name>A0ABQ2QIB4_9ACTN</name>
<proteinExistence type="predicted"/>
<comment type="caution">
    <text evidence="3">The sequence shown here is derived from an EMBL/GenBank/DDBJ whole genome shotgun (WGS) entry which is preliminary data.</text>
</comment>
<accession>A0ABQ2QIB4</accession>
<protein>
    <submittedName>
        <fullName evidence="3">Uncharacterized protein</fullName>
    </submittedName>
</protein>
<keyword evidence="2" id="KW-0812">Transmembrane</keyword>
<evidence type="ECO:0000256" key="2">
    <source>
        <dbReference type="SAM" id="Phobius"/>
    </source>
</evidence>
<gene>
    <name evidence="3" type="ORF">GCM10010140_08860</name>
</gene>
<dbReference type="Proteomes" id="UP000611554">
    <property type="component" value="Unassembled WGS sequence"/>
</dbReference>